<dbReference type="InterPro" id="IPR044241">
    <property type="entry name" value="TxlA/HCF164"/>
</dbReference>
<dbReference type="PANTHER" id="PTHR47353">
    <property type="entry name" value="THIOREDOXIN-LIKE PROTEIN HCF164, CHLOROPLASTIC"/>
    <property type="match status" value="1"/>
</dbReference>
<feature type="domain" description="Thioredoxin" evidence="2">
    <location>
        <begin position="51"/>
        <end position="180"/>
    </location>
</feature>
<dbReference type="SUPFAM" id="SSF52833">
    <property type="entry name" value="Thioredoxin-like"/>
    <property type="match status" value="1"/>
</dbReference>
<dbReference type="AlphaFoldDB" id="U5DJ55"/>
<dbReference type="OrthoDB" id="423012at2"/>
<comment type="caution">
    <text evidence="3">The sequence shown here is derived from an EMBL/GenBank/DDBJ whole genome shotgun (WGS) entry which is preliminary data.</text>
</comment>
<dbReference type="InterPro" id="IPR013766">
    <property type="entry name" value="Thioredoxin_domain"/>
</dbReference>
<keyword evidence="1" id="KW-1133">Transmembrane helix</keyword>
<keyword evidence="4" id="KW-1185">Reference proteome</keyword>
<proteinExistence type="predicted"/>
<organism evidence="3 4">
    <name type="scientific">Rubidibacter lacunae KORDI 51-2</name>
    <dbReference type="NCBI Taxonomy" id="582515"/>
    <lineage>
        <taxon>Bacteria</taxon>
        <taxon>Bacillati</taxon>
        <taxon>Cyanobacteriota</taxon>
        <taxon>Cyanophyceae</taxon>
        <taxon>Oscillatoriophycideae</taxon>
        <taxon>Chroococcales</taxon>
        <taxon>Aphanothecaceae</taxon>
        <taxon>Rubidibacter</taxon>
    </lineage>
</organism>
<dbReference type="InterPro" id="IPR036249">
    <property type="entry name" value="Thioredoxin-like_sf"/>
</dbReference>
<dbReference type="GO" id="GO:0016853">
    <property type="term" value="F:isomerase activity"/>
    <property type="evidence" value="ECO:0007669"/>
    <property type="project" value="UniProtKB-KW"/>
</dbReference>
<name>U5DJ55_9CHRO</name>
<dbReference type="GO" id="GO:0016671">
    <property type="term" value="F:oxidoreductase activity, acting on a sulfur group of donors, disulfide as acceptor"/>
    <property type="evidence" value="ECO:0007669"/>
    <property type="project" value="TreeGrafter"/>
</dbReference>
<dbReference type="PROSITE" id="PS00194">
    <property type="entry name" value="THIOREDOXIN_1"/>
    <property type="match status" value="1"/>
</dbReference>
<keyword evidence="3" id="KW-0413">Isomerase</keyword>
<dbReference type="PROSITE" id="PS51352">
    <property type="entry name" value="THIOREDOXIN_2"/>
    <property type="match status" value="1"/>
</dbReference>
<evidence type="ECO:0000259" key="2">
    <source>
        <dbReference type="PROSITE" id="PS51352"/>
    </source>
</evidence>
<evidence type="ECO:0000313" key="3">
    <source>
        <dbReference type="EMBL" id="ERN40594.1"/>
    </source>
</evidence>
<sequence>METDWGSIACRAKLSDTIMAINIDLLKRSFEKIHPQAIALAVIGLFAIATLLLAQPQLAATSPSLASGLVALKTLARDATPYPDAMANPQPTLIEFYANWCTTCQALAPDMMALRDRFATQVNFVMLDIDDPQWSSQIREFGVNGVPQLTLLNGDRVAVDTLVGKVPQSILARRLSELVEAG</sequence>
<dbReference type="eggNOG" id="COG0526">
    <property type="taxonomic scope" value="Bacteria"/>
</dbReference>
<dbReference type="Gene3D" id="3.40.30.10">
    <property type="entry name" value="Glutaredoxin"/>
    <property type="match status" value="1"/>
</dbReference>
<dbReference type="STRING" id="582515.KR51_00028510"/>
<dbReference type="InterPro" id="IPR017937">
    <property type="entry name" value="Thioredoxin_CS"/>
</dbReference>
<feature type="transmembrane region" description="Helical" evidence="1">
    <location>
        <begin position="37"/>
        <end position="54"/>
    </location>
</feature>
<reference evidence="3 4" key="1">
    <citation type="submission" date="2013-05" db="EMBL/GenBank/DDBJ databases">
        <title>Draft genome sequence of Rubidibacter lacunae KORDI 51-2.</title>
        <authorList>
            <person name="Choi D.H."/>
            <person name="Noh J.H."/>
            <person name="Kwon K.-K."/>
            <person name="Lee J.-H."/>
            <person name="Ryu J.-Y."/>
        </authorList>
    </citation>
    <scope>NUCLEOTIDE SEQUENCE [LARGE SCALE GENOMIC DNA]</scope>
    <source>
        <strain evidence="3 4">KORDI 51-2</strain>
    </source>
</reference>
<keyword evidence="1" id="KW-0812">Transmembrane</keyword>
<dbReference type="EMBL" id="ASSJ01000074">
    <property type="protein sequence ID" value="ERN40594.1"/>
    <property type="molecule type" value="Genomic_DNA"/>
</dbReference>
<accession>U5DJ55</accession>
<dbReference type="Proteomes" id="UP000016960">
    <property type="component" value="Unassembled WGS sequence"/>
</dbReference>
<protein>
    <submittedName>
        <fullName evidence="3">Thiol-disulfide isomerase and thioredoxin</fullName>
    </submittedName>
</protein>
<dbReference type="PANTHER" id="PTHR47353:SF1">
    <property type="entry name" value="THIOREDOXIN-LIKE PROTEIN HCF164, CHLOROPLASTIC"/>
    <property type="match status" value="1"/>
</dbReference>
<dbReference type="Pfam" id="PF00085">
    <property type="entry name" value="Thioredoxin"/>
    <property type="match status" value="1"/>
</dbReference>
<evidence type="ECO:0000256" key="1">
    <source>
        <dbReference type="SAM" id="Phobius"/>
    </source>
</evidence>
<gene>
    <name evidence="3" type="ORF">KR51_00028510</name>
</gene>
<keyword evidence="1" id="KW-0472">Membrane</keyword>
<dbReference type="InParanoid" id="U5DJ55"/>
<evidence type="ECO:0000313" key="4">
    <source>
        <dbReference type="Proteomes" id="UP000016960"/>
    </source>
</evidence>